<feature type="domain" description="Phage tail collar" evidence="1">
    <location>
        <begin position="7"/>
        <end position="61"/>
    </location>
</feature>
<dbReference type="AlphaFoldDB" id="A0A1I4EMW9"/>
<evidence type="ECO:0000313" key="2">
    <source>
        <dbReference type="EMBL" id="SFL05877.1"/>
    </source>
</evidence>
<dbReference type="RefSeq" id="WP_092704574.1">
    <property type="nucleotide sequence ID" value="NZ_FOSR01000013.1"/>
</dbReference>
<dbReference type="SUPFAM" id="SSF88874">
    <property type="entry name" value="Receptor-binding domain of short tail fibre protein gp12"/>
    <property type="match status" value="1"/>
</dbReference>
<evidence type="ECO:0000313" key="3">
    <source>
        <dbReference type="Proteomes" id="UP000198725"/>
    </source>
</evidence>
<keyword evidence="3" id="KW-1185">Reference proteome</keyword>
<dbReference type="Proteomes" id="UP000198725">
    <property type="component" value="Unassembled WGS sequence"/>
</dbReference>
<gene>
    <name evidence="2" type="ORF">SAMN05192579_1134</name>
</gene>
<proteinExistence type="predicted"/>
<dbReference type="InterPro" id="IPR011083">
    <property type="entry name" value="Phage_tail_collar_dom"/>
</dbReference>
<name>A0A1I4EMW9_9GAMM</name>
<dbReference type="Gene3D" id="3.90.1340.10">
    <property type="entry name" value="Phage tail collar domain"/>
    <property type="match status" value="1"/>
</dbReference>
<reference evidence="3" key="1">
    <citation type="submission" date="2016-10" db="EMBL/GenBank/DDBJ databases">
        <authorList>
            <person name="Varghese N."/>
            <person name="Submissions S."/>
        </authorList>
    </citation>
    <scope>NUCLEOTIDE SEQUENCE [LARGE SCALE GENOMIC DNA]</scope>
    <source>
        <strain evidence="3">MO64</strain>
    </source>
</reference>
<sequence>MTTPYIGEIQIFGFNFAPYRWAICAGQIMPISQNTALFSLLGTTFGGDGRSTFGLPNYGGNAACGSGRGPGLAPRTVGESFGSETVSLLQSEMPSHNHNLNLHGQKDQDLRHGVPATGDALLLPGNVKATPFAAQTSPTVNFAPTIIGITGQGIPHENRQPLLALNFCIALAGVFPQRP</sequence>
<accession>A0A1I4EMW9</accession>
<dbReference type="Pfam" id="PF07484">
    <property type="entry name" value="Collar"/>
    <property type="match status" value="1"/>
</dbReference>
<dbReference type="InterPro" id="IPR037053">
    <property type="entry name" value="Phage_tail_collar_dom_sf"/>
</dbReference>
<evidence type="ECO:0000259" key="1">
    <source>
        <dbReference type="Pfam" id="PF07484"/>
    </source>
</evidence>
<protein>
    <submittedName>
        <fullName evidence="2">Microcystin-dependent protein</fullName>
    </submittedName>
</protein>
<organism evidence="2 3">
    <name type="scientific">Rhodanobacter glycinis</name>
    <dbReference type="NCBI Taxonomy" id="582702"/>
    <lineage>
        <taxon>Bacteria</taxon>
        <taxon>Pseudomonadati</taxon>
        <taxon>Pseudomonadota</taxon>
        <taxon>Gammaproteobacteria</taxon>
        <taxon>Lysobacterales</taxon>
        <taxon>Rhodanobacteraceae</taxon>
        <taxon>Rhodanobacter</taxon>
    </lineage>
</organism>
<dbReference type="EMBL" id="FOSR01000013">
    <property type="protein sequence ID" value="SFL05877.1"/>
    <property type="molecule type" value="Genomic_DNA"/>
</dbReference>